<sequence>MAVAIFDLDHTLIDTDSDHSWGEFLVAKGVVDAVAFKKANDYFYEQYKNSSLDIDEYLKFALRPLADNPPEKMHALREEFVKEIIRPLIKPNVAALLDKHRQAGDILMIISATNRFIVDPIAEEIGIPEVLAIEVEMEDGRYTGRHYDIPTYQAGKVTRFMRWMEQNPGHKLEECWFYSDSKNDLPLLKKVGKPVAVDADDILKTIAQENGWPVISLKVSIR</sequence>
<dbReference type="Proteomes" id="UP001203338">
    <property type="component" value="Unassembled WGS sequence"/>
</dbReference>
<dbReference type="GO" id="GO:0016787">
    <property type="term" value="F:hydrolase activity"/>
    <property type="evidence" value="ECO:0007669"/>
    <property type="project" value="UniProtKB-KW"/>
</dbReference>
<dbReference type="Pfam" id="PF12710">
    <property type="entry name" value="HAD"/>
    <property type="match status" value="1"/>
</dbReference>
<dbReference type="SUPFAM" id="SSF56784">
    <property type="entry name" value="HAD-like"/>
    <property type="match status" value="1"/>
</dbReference>
<dbReference type="InterPro" id="IPR050582">
    <property type="entry name" value="HAD-like_SerB"/>
</dbReference>
<name>A0ABT0PGJ9_9GAMM</name>
<evidence type="ECO:0000256" key="2">
    <source>
        <dbReference type="ARBA" id="ARBA00022801"/>
    </source>
</evidence>
<dbReference type="CDD" id="cd02612">
    <property type="entry name" value="HAD_PGPPase"/>
    <property type="match status" value="1"/>
</dbReference>
<dbReference type="Gene3D" id="1.20.1440.100">
    <property type="entry name" value="SG protein - dephosphorylation function"/>
    <property type="match status" value="1"/>
</dbReference>
<evidence type="ECO:0000256" key="3">
    <source>
        <dbReference type="ARBA" id="ARBA00022842"/>
    </source>
</evidence>
<gene>
    <name evidence="4" type="ORF">M3P05_10660</name>
</gene>
<dbReference type="Gene3D" id="3.40.50.1000">
    <property type="entry name" value="HAD superfamily/HAD-like"/>
    <property type="match status" value="1"/>
</dbReference>
<accession>A0ABT0PGJ9</accession>
<keyword evidence="2 4" id="KW-0378">Hydrolase</keyword>
<dbReference type="NCBIfam" id="TIGR01490">
    <property type="entry name" value="HAD-SF-IB-hyp1"/>
    <property type="match status" value="1"/>
</dbReference>
<proteinExistence type="predicted"/>
<organism evidence="4 5">
    <name type="scientific">Parendozoicomonas callyspongiae</name>
    <dbReference type="NCBI Taxonomy" id="2942213"/>
    <lineage>
        <taxon>Bacteria</taxon>
        <taxon>Pseudomonadati</taxon>
        <taxon>Pseudomonadota</taxon>
        <taxon>Gammaproteobacteria</taxon>
        <taxon>Oceanospirillales</taxon>
        <taxon>Endozoicomonadaceae</taxon>
        <taxon>Parendozoicomonas</taxon>
    </lineage>
</organism>
<evidence type="ECO:0000313" key="5">
    <source>
        <dbReference type="Proteomes" id="UP001203338"/>
    </source>
</evidence>
<dbReference type="PANTHER" id="PTHR43344:SF13">
    <property type="entry name" value="PHOSPHATASE RV3661-RELATED"/>
    <property type="match status" value="1"/>
</dbReference>
<dbReference type="InterPro" id="IPR023214">
    <property type="entry name" value="HAD_sf"/>
</dbReference>
<dbReference type="EMBL" id="JAMFLX010000012">
    <property type="protein sequence ID" value="MCL6270381.1"/>
    <property type="molecule type" value="Genomic_DNA"/>
</dbReference>
<protein>
    <submittedName>
        <fullName evidence="4">HAD-IB family hydrolase</fullName>
    </submittedName>
</protein>
<dbReference type="PANTHER" id="PTHR43344">
    <property type="entry name" value="PHOSPHOSERINE PHOSPHATASE"/>
    <property type="match status" value="1"/>
</dbReference>
<keyword evidence="1" id="KW-0479">Metal-binding</keyword>
<keyword evidence="3" id="KW-0460">Magnesium</keyword>
<comment type="caution">
    <text evidence="4">The sequence shown here is derived from an EMBL/GenBank/DDBJ whole genome shotgun (WGS) entry which is preliminary data.</text>
</comment>
<dbReference type="NCBIfam" id="TIGR01488">
    <property type="entry name" value="HAD-SF-IB"/>
    <property type="match status" value="1"/>
</dbReference>
<dbReference type="RefSeq" id="WP_249699587.1">
    <property type="nucleotide sequence ID" value="NZ_JAMFLX010000012.1"/>
</dbReference>
<dbReference type="InterPro" id="IPR006385">
    <property type="entry name" value="HAD_hydro_SerB1"/>
</dbReference>
<evidence type="ECO:0000256" key="1">
    <source>
        <dbReference type="ARBA" id="ARBA00022723"/>
    </source>
</evidence>
<evidence type="ECO:0000313" key="4">
    <source>
        <dbReference type="EMBL" id="MCL6270381.1"/>
    </source>
</evidence>
<dbReference type="InterPro" id="IPR036412">
    <property type="entry name" value="HAD-like_sf"/>
</dbReference>
<reference evidence="4 5" key="1">
    <citation type="submission" date="2022-05" db="EMBL/GenBank/DDBJ databases">
        <authorList>
            <person name="Park J.-S."/>
        </authorList>
    </citation>
    <scope>NUCLEOTIDE SEQUENCE [LARGE SCALE GENOMIC DNA]</scope>
    <source>
        <strain evidence="4 5">2012CJ34-2</strain>
    </source>
</reference>
<keyword evidence="5" id="KW-1185">Reference proteome</keyword>